<keyword evidence="4 8" id="KW-0694">RNA-binding</keyword>
<dbReference type="KEGG" id="proo:MJB10_26490"/>
<dbReference type="EMBL" id="CP130319">
    <property type="protein sequence ID" value="WNR44565.1"/>
    <property type="molecule type" value="Genomic_DNA"/>
</dbReference>
<organism evidence="11 12">
    <name type="scientific">Paenibacillus roseopurpureus</name>
    <dbReference type="NCBI Taxonomy" id="2918901"/>
    <lineage>
        <taxon>Bacteria</taxon>
        <taxon>Bacillati</taxon>
        <taxon>Bacillota</taxon>
        <taxon>Bacilli</taxon>
        <taxon>Bacillales</taxon>
        <taxon>Paenibacillaceae</taxon>
        <taxon>Paenibacillus</taxon>
    </lineage>
</organism>
<dbReference type="HAMAP" id="MF_00503">
    <property type="entry name" value="Ribosomal_bL9"/>
    <property type="match status" value="1"/>
</dbReference>
<evidence type="ECO:0000256" key="6">
    <source>
        <dbReference type="ARBA" id="ARBA00023274"/>
    </source>
</evidence>
<evidence type="ECO:0000256" key="7">
    <source>
        <dbReference type="ARBA" id="ARBA00035292"/>
    </source>
</evidence>
<dbReference type="GO" id="GO:1990904">
    <property type="term" value="C:ribonucleoprotein complex"/>
    <property type="evidence" value="ECO:0007669"/>
    <property type="project" value="UniProtKB-KW"/>
</dbReference>
<dbReference type="FunFam" id="3.40.5.10:FF:000002">
    <property type="entry name" value="50S ribosomal protein L9"/>
    <property type="match status" value="1"/>
</dbReference>
<dbReference type="Pfam" id="PF01281">
    <property type="entry name" value="Ribosomal_L9_N"/>
    <property type="match status" value="1"/>
</dbReference>
<dbReference type="RefSeq" id="WP_314800237.1">
    <property type="nucleotide sequence ID" value="NZ_CP130319.1"/>
</dbReference>
<dbReference type="InterPro" id="IPR036935">
    <property type="entry name" value="Ribosomal_bL9_N_sf"/>
</dbReference>
<dbReference type="Proteomes" id="UP001304650">
    <property type="component" value="Chromosome"/>
</dbReference>
<evidence type="ECO:0000256" key="4">
    <source>
        <dbReference type="ARBA" id="ARBA00022884"/>
    </source>
</evidence>
<keyword evidence="12" id="KW-1185">Reference proteome</keyword>
<dbReference type="InterPro" id="IPR036791">
    <property type="entry name" value="Ribosomal_bL9_C_sf"/>
</dbReference>
<dbReference type="FunFam" id="3.10.430.100:FF:000002">
    <property type="entry name" value="50S ribosomal protein L9"/>
    <property type="match status" value="1"/>
</dbReference>
<evidence type="ECO:0000313" key="12">
    <source>
        <dbReference type="Proteomes" id="UP001304650"/>
    </source>
</evidence>
<evidence type="ECO:0000256" key="8">
    <source>
        <dbReference type="HAMAP-Rule" id="MF_00503"/>
    </source>
</evidence>
<dbReference type="InterPro" id="IPR000244">
    <property type="entry name" value="Ribosomal_bL9"/>
</dbReference>
<comment type="similarity">
    <text evidence="2 8">Belongs to the bacterial ribosomal protein bL9 family.</text>
</comment>
<evidence type="ECO:0000256" key="1">
    <source>
        <dbReference type="ARBA" id="ARBA00003058"/>
    </source>
</evidence>
<dbReference type="GO" id="GO:0005840">
    <property type="term" value="C:ribosome"/>
    <property type="evidence" value="ECO:0007669"/>
    <property type="project" value="UniProtKB-KW"/>
</dbReference>
<feature type="coiled-coil region" evidence="9">
    <location>
        <begin position="44"/>
        <end position="71"/>
    </location>
</feature>
<keyword evidence="9" id="KW-0175">Coiled coil</keyword>
<accession>A0AA96LMN8</accession>
<dbReference type="Gene3D" id="3.10.430.100">
    <property type="entry name" value="Ribosomal protein L9, C-terminal domain"/>
    <property type="match status" value="1"/>
</dbReference>
<dbReference type="GO" id="GO:0003735">
    <property type="term" value="F:structural constituent of ribosome"/>
    <property type="evidence" value="ECO:0007669"/>
    <property type="project" value="InterPro"/>
</dbReference>
<keyword evidence="5 8" id="KW-0689">Ribosomal protein</keyword>
<keyword evidence="3 8" id="KW-0699">rRNA-binding</keyword>
<keyword evidence="6 8" id="KW-0687">Ribonucleoprotein</keyword>
<evidence type="ECO:0000259" key="10">
    <source>
        <dbReference type="PROSITE" id="PS00651"/>
    </source>
</evidence>
<dbReference type="GO" id="GO:0019843">
    <property type="term" value="F:rRNA binding"/>
    <property type="evidence" value="ECO:0007669"/>
    <property type="project" value="UniProtKB-UniRule"/>
</dbReference>
<dbReference type="InterPro" id="IPR020594">
    <property type="entry name" value="Ribosomal_bL9_bac/chp"/>
</dbReference>
<evidence type="ECO:0000313" key="11">
    <source>
        <dbReference type="EMBL" id="WNR44565.1"/>
    </source>
</evidence>
<dbReference type="InterPro" id="IPR009027">
    <property type="entry name" value="Ribosomal_bL9/RNase_H1_N"/>
</dbReference>
<evidence type="ECO:0000256" key="9">
    <source>
        <dbReference type="SAM" id="Coils"/>
    </source>
</evidence>
<name>A0AA96LMN8_9BACL</name>
<dbReference type="Pfam" id="PF03948">
    <property type="entry name" value="Ribosomal_L9_C"/>
    <property type="match status" value="1"/>
</dbReference>
<evidence type="ECO:0000256" key="5">
    <source>
        <dbReference type="ARBA" id="ARBA00022980"/>
    </source>
</evidence>
<comment type="function">
    <text evidence="1 8">Binds to the 23S rRNA.</text>
</comment>
<protein>
    <recommendedName>
        <fullName evidence="7 8">Large ribosomal subunit protein bL9</fullName>
    </recommendedName>
</protein>
<dbReference type="SUPFAM" id="SSF55658">
    <property type="entry name" value="L9 N-domain-like"/>
    <property type="match status" value="1"/>
</dbReference>
<dbReference type="InterPro" id="IPR020069">
    <property type="entry name" value="Ribosomal_bL9_C"/>
</dbReference>
<dbReference type="GO" id="GO:0006412">
    <property type="term" value="P:translation"/>
    <property type="evidence" value="ECO:0007669"/>
    <property type="project" value="UniProtKB-UniRule"/>
</dbReference>
<dbReference type="NCBIfam" id="TIGR00158">
    <property type="entry name" value="L9"/>
    <property type="match status" value="1"/>
</dbReference>
<gene>
    <name evidence="8 11" type="primary">rplI</name>
    <name evidence="11" type="ORF">MJB10_26490</name>
</gene>
<dbReference type="InterPro" id="IPR020070">
    <property type="entry name" value="Ribosomal_bL9_N"/>
</dbReference>
<feature type="domain" description="Ribosomal protein L9" evidence="10">
    <location>
        <begin position="13"/>
        <end position="40"/>
    </location>
</feature>
<proteinExistence type="inferred from homology"/>
<evidence type="ECO:0000256" key="2">
    <source>
        <dbReference type="ARBA" id="ARBA00010605"/>
    </source>
</evidence>
<dbReference type="SUPFAM" id="SSF55653">
    <property type="entry name" value="Ribosomal protein L9 C-domain"/>
    <property type="match status" value="1"/>
</dbReference>
<dbReference type="PANTHER" id="PTHR21368">
    <property type="entry name" value="50S RIBOSOMAL PROTEIN L9"/>
    <property type="match status" value="1"/>
</dbReference>
<dbReference type="Gene3D" id="3.40.5.10">
    <property type="entry name" value="Ribosomal protein L9, N-terminal domain"/>
    <property type="match status" value="1"/>
</dbReference>
<sequence length="149" mass="16287">MKVILLKDVKGQGKKGDVKEVSEGYAQNFLIAQGLAAPATQGTVKVLDNQKKAEQRRKDQEKADAQALGEKLSEMTVQIKAKAGEGGRLFGAIPSKQIAEVLEKQYKIVLDKRKIVLEEPIRTLGVTKVAVKLHAEVTSSLNVHVTEEK</sequence>
<evidence type="ECO:0000256" key="3">
    <source>
        <dbReference type="ARBA" id="ARBA00022730"/>
    </source>
</evidence>
<dbReference type="AlphaFoldDB" id="A0AA96LMN8"/>
<reference evidence="11" key="1">
    <citation type="submission" date="2022-02" db="EMBL/GenBank/DDBJ databases">
        <title>Paenibacillus sp. MBLB1832 Whole Genome Shotgun Sequencing.</title>
        <authorList>
            <person name="Hwang C.Y."/>
            <person name="Cho E.-S."/>
            <person name="Seo M.-J."/>
        </authorList>
    </citation>
    <scope>NUCLEOTIDE SEQUENCE</scope>
    <source>
        <strain evidence="11">MBLB1832</strain>
    </source>
</reference>
<dbReference type="PROSITE" id="PS00651">
    <property type="entry name" value="RIBOSOMAL_L9"/>
    <property type="match status" value="1"/>
</dbReference>